<dbReference type="OrthoDB" id="6199427at2"/>
<dbReference type="AlphaFoldDB" id="A0A1X7AM96"/>
<dbReference type="PROSITE" id="PS51257">
    <property type="entry name" value="PROKAR_LIPOPROTEIN"/>
    <property type="match status" value="1"/>
</dbReference>
<keyword evidence="3" id="KW-1185">Reference proteome</keyword>
<evidence type="ECO:0000313" key="3">
    <source>
        <dbReference type="Proteomes" id="UP000196573"/>
    </source>
</evidence>
<dbReference type="Proteomes" id="UP000196573">
    <property type="component" value="Unassembled WGS sequence"/>
</dbReference>
<gene>
    <name evidence="2" type="ORF">EHSB41UT_02307</name>
</gene>
<evidence type="ECO:0000256" key="1">
    <source>
        <dbReference type="SAM" id="SignalP"/>
    </source>
</evidence>
<protein>
    <submittedName>
        <fullName evidence="2">Uncharacterized protein</fullName>
    </submittedName>
</protein>
<evidence type="ECO:0000313" key="2">
    <source>
        <dbReference type="EMBL" id="SMA47089.1"/>
    </source>
</evidence>
<name>A0A1X7AM96_9GAMM</name>
<reference evidence="2 3" key="1">
    <citation type="submission" date="2017-03" db="EMBL/GenBank/DDBJ databases">
        <authorList>
            <person name="Afonso C.L."/>
            <person name="Miller P.J."/>
            <person name="Scott M.A."/>
            <person name="Spackman E."/>
            <person name="Goraichik I."/>
            <person name="Dimitrov K.M."/>
            <person name="Suarez D.L."/>
            <person name="Swayne D.E."/>
        </authorList>
    </citation>
    <scope>NUCLEOTIDE SEQUENCE [LARGE SCALE GENOMIC DNA]</scope>
    <source>
        <strain evidence="2">SB41UT1</strain>
    </source>
</reference>
<sequence length="538" mass="61433">MTTRHQQGTPLSCVRRVGVAVLLFSLACCFSQTGQAYDNFCTTTSIPMVRNSVYCQGKVIPRSKTRNFISEDLRCGSGSDTHTRHPQVFDEETWQDLRSADAGEARDLLRQMARPQWHGKVQYSSYLHWSWEDCQLVTSFQCGSHTVCTTEKDQDGKEKDACHEEPNTCYLDVVIDESEHCSHEILTYDVQFQRSDLDSSHYPDRLANGYDLLPGEQEGVMIDNGVGFFNAGSMSPRLSFNEPRNEYQVNRLKGHDLDSGSLMCRQNSDYHIGYTIKPVKRIQSRSGNGFALPVDHNGEKISPLVWSGARDINNHWQDRSFPVTLRVQDYAASSLNDFARDSGDLFKNIEVRIELYDNSTFAWPWARNAIYIKEGAAQSFNALSDEQSIRRSKLWELALTPNSNHPEQHLYRSTIPWFLYYPARVFFPADALSYEDHLKPGTSYRLSLSVYQKGLSIYFQSCEDDPNAWDCQLYAGGGWFSPTRYRSGYFSDKTLDVEFTTPDHLDKRSWWPLFWNTVGLADKAAILGLAVYGLSRVL</sequence>
<keyword evidence="1" id="KW-0732">Signal</keyword>
<proteinExistence type="predicted"/>
<dbReference type="EMBL" id="FWPT01000005">
    <property type="protein sequence ID" value="SMA47089.1"/>
    <property type="molecule type" value="Genomic_DNA"/>
</dbReference>
<organism evidence="2 3">
    <name type="scientific">Parendozoicomonas haliclonae</name>
    <dbReference type="NCBI Taxonomy" id="1960125"/>
    <lineage>
        <taxon>Bacteria</taxon>
        <taxon>Pseudomonadati</taxon>
        <taxon>Pseudomonadota</taxon>
        <taxon>Gammaproteobacteria</taxon>
        <taxon>Oceanospirillales</taxon>
        <taxon>Endozoicomonadaceae</taxon>
        <taxon>Parendozoicomonas</taxon>
    </lineage>
</organism>
<dbReference type="RefSeq" id="WP_133060485.1">
    <property type="nucleotide sequence ID" value="NZ_CBCSCN010000003.1"/>
</dbReference>
<accession>A0A1X7AM96</accession>
<feature type="signal peptide" evidence="1">
    <location>
        <begin position="1"/>
        <end position="36"/>
    </location>
</feature>
<feature type="chain" id="PRO_5012372026" evidence="1">
    <location>
        <begin position="37"/>
        <end position="538"/>
    </location>
</feature>